<evidence type="ECO:0000313" key="5">
    <source>
        <dbReference type="Proteomes" id="UP000439314"/>
    </source>
</evidence>
<dbReference type="RefSeq" id="WP_148827525.1">
    <property type="nucleotide sequence ID" value="NZ_CP132342.1"/>
</dbReference>
<feature type="signal peptide" evidence="1">
    <location>
        <begin position="1"/>
        <end position="19"/>
    </location>
</feature>
<gene>
    <name evidence="2" type="ORF">GIY21_13150</name>
    <name evidence="3" type="ORF">GIY22_11900</name>
</gene>
<evidence type="ECO:0000313" key="4">
    <source>
        <dbReference type="Proteomes" id="UP000437931"/>
    </source>
</evidence>
<dbReference type="EMBL" id="WJPM01000009">
    <property type="protein sequence ID" value="MRH75327.1"/>
    <property type="molecule type" value="Genomic_DNA"/>
</dbReference>
<dbReference type="Proteomes" id="UP000439314">
    <property type="component" value="Unassembled WGS sequence"/>
</dbReference>
<name>A0A6N7QEJ6_9XANT</name>
<proteinExistence type="predicted"/>
<evidence type="ECO:0000313" key="2">
    <source>
        <dbReference type="EMBL" id="MRH01236.1"/>
    </source>
</evidence>
<keyword evidence="1" id="KW-0732">Signal</keyword>
<feature type="chain" id="PRO_5026950208" description="Secreted protein" evidence="1">
    <location>
        <begin position="20"/>
        <end position="121"/>
    </location>
</feature>
<evidence type="ECO:0008006" key="6">
    <source>
        <dbReference type="Google" id="ProtNLM"/>
    </source>
</evidence>
<reference evidence="4 5" key="1">
    <citation type="submission" date="2019-11" db="EMBL/GenBank/DDBJ databases">
        <title>First report of rice panicle blight caused by Xanthomonas sp. in Iran.</title>
        <authorList>
            <person name="Mirghasempour S.A."/>
            <person name="Huang S."/>
            <person name="Brady C.L."/>
            <person name="Studholme D.J."/>
        </authorList>
    </citation>
    <scope>NUCLEOTIDE SEQUENCE [LARGE SCALE GENOMIC DNA]</scope>
    <source>
        <strain evidence="2 5">ASD011</strain>
        <strain evidence="4">SAM114</strain>
    </source>
</reference>
<accession>A0A6N7QEJ6</accession>
<dbReference type="Proteomes" id="UP000437931">
    <property type="component" value="Unassembled WGS sequence"/>
</dbReference>
<reference evidence="3" key="2">
    <citation type="journal article" date="2020" name="Plant Dis.">
        <title>A Grain Rot of Rice in Iran Caused by a Xanthomonas Strain Closely Related to X. sacchari.</title>
        <authorList>
            <person name="Mirghasempour S.A."/>
            <person name="Huang S."/>
            <person name="Studholme D.J."/>
            <person name="Brady C.L."/>
        </authorList>
    </citation>
    <scope>NUCLEOTIDE SEQUENCE</scope>
    <source>
        <strain evidence="3">SAM114</strain>
    </source>
</reference>
<evidence type="ECO:0000313" key="3">
    <source>
        <dbReference type="EMBL" id="MRH75327.1"/>
    </source>
</evidence>
<organism evidence="2 5">
    <name type="scientific">Xanthomonas sontii</name>
    <dbReference type="NCBI Taxonomy" id="2650745"/>
    <lineage>
        <taxon>Bacteria</taxon>
        <taxon>Pseudomonadati</taxon>
        <taxon>Pseudomonadota</taxon>
        <taxon>Gammaproteobacteria</taxon>
        <taxon>Lysobacterales</taxon>
        <taxon>Lysobacteraceae</taxon>
        <taxon>Xanthomonas</taxon>
    </lineage>
</organism>
<comment type="caution">
    <text evidence="2">The sequence shown here is derived from an EMBL/GenBank/DDBJ whole genome shotgun (WGS) entry which is preliminary data.</text>
</comment>
<dbReference type="EMBL" id="WJPN01000010">
    <property type="protein sequence ID" value="MRH01236.1"/>
    <property type="molecule type" value="Genomic_DNA"/>
</dbReference>
<evidence type="ECO:0000256" key="1">
    <source>
        <dbReference type="SAM" id="SignalP"/>
    </source>
</evidence>
<sequence>MKRLIWIFAACLLSFHATAAPVYQKLVCRDNDPFVFCTQGCKGVDKNWSPVDPISGTWQADPGYCWKASPVRCCKHGWHCGAWTPTAIAAVKQYEEICPAAAKQGNWTDPSRRPESVPYEH</sequence>
<protein>
    <recommendedName>
        <fullName evidence="6">Secreted protein</fullName>
    </recommendedName>
</protein>
<keyword evidence="4" id="KW-1185">Reference proteome</keyword>
<dbReference type="AlphaFoldDB" id="A0A6N7QEJ6"/>